<dbReference type="Proteomes" id="UP001239462">
    <property type="component" value="Unassembled WGS sequence"/>
</dbReference>
<name>A0ABT7PDJ6_9BACT</name>
<protein>
    <recommendedName>
        <fullName evidence="4">PEP-CTERM protein-sorting domain-containing protein</fullName>
    </recommendedName>
</protein>
<reference evidence="2 3" key="1">
    <citation type="submission" date="2023-06" db="EMBL/GenBank/DDBJ databases">
        <title>Roseiconus lacunae JC819 isolated from Gulf of Mannar region, Tamil Nadu.</title>
        <authorList>
            <person name="Pk S."/>
            <person name="Ch S."/>
            <person name="Ch V.R."/>
        </authorList>
    </citation>
    <scope>NUCLEOTIDE SEQUENCE [LARGE SCALE GENOMIC DNA]</scope>
    <source>
        <strain evidence="2 3">JC819</strain>
    </source>
</reference>
<keyword evidence="1" id="KW-0732">Signal</keyword>
<dbReference type="EMBL" id="JASZZN010000002">
    <property type="protein sequence ID" value="MDM4014580.1"/>
    <property type="molecule type" value="Genomic_DNA"/>
</dbReference>
<evidence type="ECO:0000313" key="3">
    <source>
        <dbReference type="Proteomes" id="UP001239462"/>
    </source>
</evidence>
<comment type="caution">
    <text evidence="2">The sequence shown here is derived from an EMBL/GenBank/DDBJ whole genome shotgun (WGS) entry which is preliminary data.</text>
</comment>
<keyword evidence="3" id="KW-1185">Reference proteome</keyword>
<evidence type="ECO:0000256" key="1">
    <source>
        <dbReference type="SAM" id="SignalP"/>
    </source>
</evidence>
<gene>
    <name evidence="2" type="ORF">QTN89_03990</name>
</gene>
<dbReference type="RefSeq" id="WP_160149655.1">
    <property type="nucleotide sequence ID" value="NZ_JAJMQV010000059.1"/>
</dbReference>
<organism evidence="2 3">
    <name type="scientific">Roseiconus lacunae</name>
    <dbReference type="NCBI Taxonomy" id="2605694"/>
    <lineage>
        <taxon>Bacteria</taxon>
        <taxon>Pseudomonadati</taxon>
        <taxon>Planctomycetota</taxon>
        <taxon>Planctomycetia</taxon>
        <taxon>Pirellulales</taxon>
        <taxon>Pirellulaceae</taxon>
        <taxon>Roseiconus</taxon>
    </lineage>
</organism>
<evidence type="ECO:0000313" key="2">
    <source>
        <dbReference type="EMBL" id="MDM4014580.1"/>
    </source>
</evidence>
<accession>A0ABT7PDJ6</accession>
<evidence type="ECO:0008006" key="4">
    <source>
        <dbReference type="Google" id="ProtNLM"/>
    </source>
</evidence>
<feature type="chain" id="PRO_5045486992" description="PEP-CTERM protein-sorting domain-containing protein" evidence="1">
    <location>
        <begin position="25"/>
        <end position="247"/>
    </location>
</feature>
<proteinExistence type="predicted"/>
<feature type="signal peptide" evidence="1">
    <location>
        <begin position="1"/>
        <end position="24"/>
    </location>
</feature>
<sequence>MVIKKLALIAIVAFAGSSSHAVSAATLSPTEDAMTSGFFMGTDTVRGYAGDSRSTFRVANDNAFGLGPETIYIGFDPNDFSSFTGPVASAILTVQSVSGGFGFDAGPGSPFTVSAHGVDADPFSTIIDDTNPTGTTSWIDYFNNHILTADPAAITSVDSFGTVTFDVTALVNDWVSGSNNVFALALTGTNDTSGTDFLHGFLNNTEAPGSTFLTVNPVPEPATFAMLASLAIPFAYRRVRRRPRAVA</sequence>